<dbReference type="InterPro" id="IPR054480">
    <property type="entry name" value="AHAS_small-like_ACT"/>
</dbReference>
<evidence type="ECO:0000259" key="2">
    <source>
        <dbReference type="PROSITE" id="PS51671"/>
    </source>
</evidence>
<dbReference type="GO" id="GO:0004106">
    <property type="term" value="F:chorismate mutase activity"/>
    <property type="evidence" value="ECO:0007669"/>
    <property type="project" value="UniProtKB-EC"/>
</dbReference>
<evidence type="ECO:0000313" key="4">
    <source>
        <dbReference type="Proteomes" id="UP000783390"/>
    </source>
</evidence>
<sequence>MTEEKFYIVNESVLPTVFYKVIEVKELLNTGKVKDISEGVKKVGISRSTYYKYKDSVFFMAEGVNSKKITIVLLLAHKSGVLSKVLDFIATRQLNILTINQDIPINMTANVTITLDVSKIKGDVKNFLYKISEIEDVIKVRVLTVE</sequence>
<dbReference type="InterPro" id="IPR008310">
    <property type="entry name" value="UPF0735_ACT_dom-cont"/>
</dbReference>
<dbReference type="EMBL" id="JAGGJZ010000005">
    <property type="protein sequence ID" value="MBP1890247.1"/>
    <property type="molecule type" value="Genomic_DNA"/>
</dbReference>
<gene>
    <name evidence="3" type="ORF">J2Z53_001837</name>
</gene>
<accession>A0ABS4F1Y5</accession>
<dbReference type="Pfam" id="PF22629">
    <property type="entry name" value="ACT_AHAS_ss"/>
    <property type="match status" value="1"/>
</dbReference>
<organism evidence="3 4">
    <name type="scientific">Clostridium moniliforme</name>
    <dbReference type="NCBI Taxonomy" id="39489"/>
    <lineage>
        <taxon>Bacteria</taxon>
        <taxon>Bacillati</taxon>
        <taxon>Bacillota</taxon>
        <taxon>Clostridia</taxon>
        <taxon>Eubacteriales</taxon>
        <taxon>Clostridiaceae</taxon>
        <taxon>Clostridium</taxon>
    </lineage>
</organism>
<feature type="domain" description="ACT" evidence="2">
    <location>
        <begin position="70"/>
        <end position="146"/>
    </location>
</feature>
<evidence type="ECO:0000256" key="1">
    <source>
        <dbReference type="HAMAP-Rule" id="MF_00707"/>
    </source>
</evidence>
<protein>
    <recommendedName>
        <fullName evidence="1">UPF0735 ACT domain-containing protein J2Z53_001837</fullName>
    </recommendedName>
</protein>
<evidence type="ECO:0000313" key="3">
    <source>
        <dbReference type="EMBL" id="MBP1890247.1"/>
    </source>
</evidence>
<dbReference type="Proteomes" id="UP000783390">
    <property type="component" value="Unassembled WGS sequence"/>
</dbReference>
<dbReference type="RefSeq" id="WP_209797172.1">
    <property type="nucleotide sequence ID" value="NZ_JAGGJZ010000005.1"/>
</dbReference>
<keyword evidence="4" id="KW-1185">Reference proteome</keyword>
<dbReference type="NCBIfam" id="NF003361">
    <property type="entry name" value="PRK04435.1"/>
    <property type="match status" value="1"/>
</dbReference>
<keyword evidence="3" id="KW-0413">Isomerase</keyword>
<comment type="similarity">
    <text evidence="1">Belongs to the UPF0735 family.</text>
</comment>
<dbReference type="SUPFAM" id="SSF55021">
    <property type="entry name" value="ACT-like"/>
    <property type="match status" value="1"/>
</dbReference>
<dbReference type="Gene3D" id="3.30.70.260">
    <property type="match status" value="1"/>
</dbReference>
<dbReference type="InterPro" id="IPR045865">
    <property type="entry name" value="ACT-like_dom_sf"/>
</dbReference>
<name>A0ABS4F1Y5_9CLOT</name>
<dbReference type="InterPro" id="IPR002912">
    <property type="entry name" value="ACT_dom"/>
</dbReference>
<comment type="caution">
    <text evidence="3">The sequence shown here is derived from an EMBL/GenBank/DDBJ whole genome shotgun (WGS) entry which is preliminary data.</text>
</comment>
<dbReference type="PIRSF" id="PIRSF025624">
    <property type="entry name" value="ACT_PheB"/>
    <property type="match status" value="1"/>
</dbReference>
<dbReference type="PROSITE" id="PS51671">
    <property type="entry name" value="ACT"/>
    <property type="match status" value="1"/>
</dbReference>
<dbReference type="HAMAP" id="MF_00707">
    <property type="entry name" value="UPF0735"/>
    <property type="match status" value="1"/>
</dbReference>
<reference evidence="3 4" key="1">
    <citation type="submission" date="2021-03" db="EMBL/GenBank/DDBJ databases">
        <title>Genomic Encyclopedia of Type Strains, Phase IV (KMG-IV): sequencing the most valuable type-strain genomes for metagenomic binning, comparative biology and taxonomic classification.</title>
        <authorList>
            <person name="Goeker M."/>
        </authorList>
    </citation>
    <scope>NUCLEOTIDE SEQUENCE [LARGE SCALE GENOMIC DNA]</scope>
    <source>
        <strain evidence="3 4">DSM 3984</strain>
    </source>
</reference>
<proteinExistence type="inferred from homology"/>